<accession>A0A9W2YY03</accession>
<name>A0A9W2YY03_BIOGL</name>
<evidence type="ECO:0000313" key="2">
    <source>
        <dbReference type="Proteomes" id="UP001165740"/>
    </source>
</evidence>
<dbReference type="GeneID" id="106055289"/>
<reference evidence="3" key="1">
    <citation type="submission" date="2025-08" db="UniProtKB">
        <authorList>
            <consortium name="RefSeq"/>
        </authorList>
    </citation>
    <scope>IDENTIFICATION</scope>
</reference>
<evidence type="ECO:0000256" key="1">
    <source>
        <dbReference type="SAM" id="MobiDB-lite"/>
    </source>
</evidence>
<organism evidence="2 3">
    <name type="scientific">Biomphalaria glabrata</name>
    <name type="common">Bloodfluke planorb</name>
    <name type="synonym">Freshwater snail</name>
    <dbReference type="NCBI Taxonomy" id="6526"/>
    <lineage>
        <taxon>Eukaryota</taxon>
        <taxon>Metazoa</taxon>
        <taxon>Spiralia</taxon>
        <taxon>Lophotrochozoa</taxon>
        <taxon>Mollusca</taxon>
        <taxon>Gastropoda</taxon>
        <taxon>Heterobranchia</taxon>
        <taxon>Euthyneura</taxon>
        <taxon>Panpulmonata</taxon>
        <taxon>Hygrophila</taxon>
        <taxon>Lymnaeoidea</taxon>
        <taxon>Planorbidae</taxon>
        <taxon>Biomphalaria</taxon>
    </lineage>
</organism>
<evidence type="ECO:0000313" key="3">
    <source>
        <dbReference type="RefSeq" id="XP_055867587.1"/>
    </source>
</evidence>
<keyword evidence="2" id="KW-1185">Reference proteome</keyword>
<dbReference type="Proteomes" id="UP001165740">
    <property type="component" value="Chromosome 14"/>
</dbReference>
<gene>
    <name evidence="3" type="primary">LOC106055289</name>
</gene>
<dbReference type="AlphaFoldDB" id="A0A9W2YY03"/>
<protein>
    <submittedName>
        <fullName evidence="3">Uncharacterized protein LOC106055289</fullName>
    </submittedName>
</protein>
<sequence length="120" mass="13683">MSDSDFEEAESEIHSIEMNIVYPDGNPSKYSLYLENTVKQEKETMLDIRHIQNPDEYELVMIQPLRQKTVLEDSITINDYATDLASSHETYLEIRRKGTQKTSEKQPGGLGNVGSCITLK</sequence>
<feature type="region of interest" description="Disordered" evidence="1">
    <location>
        <begin position="96"/>
        <end position="120"/>
    </location>
</feature>
<proteinExistence type="predicted"/>
<dbReference type="RefSeq" id="XP_055867587.1">
    <property type="nucleotide sequence ID" value="XM_056011612.1"/>
</dbReference>